<comment type="subcellular location">
    <subcellularLocation>
        <location evidence="1">Cell membrane</location>
        <topology evidence="1">Multi-pass membrane protein</topology>
    </subcellularLocation>
</comment>
<protein>
    <submittedName>
        <fullName evidence="8">MFS transporter</fullName>
    </submittedName>
</protein>
<keyword evidence="3 6" id="KW-0812">Transmembrane</keyword>
<dbReference type="SUPFAM" id="SSF103473">
    <property type="entry name" value="MFS general substrate transporter"/>
    <property type="match status" value="1"/>
</dbReference>
<keyword evidence="4 6" id="KW-1133">Transmembrane helix</keyword>
<feature type="domain" description="Major facilitator superfamily (MFS) profile" evidence="7">
    <location>
        <begin position="1"/>
        <end position="123"/>
    </location>
</feature>
<dbReference type="InterPro" id="IPR011701">
    <property type="entry name" value="MFS"/>
</dbReference>
<name>A0ABS8I0Y5_9FIRM</name>
<keyword evidence="9" id="KW-1185">Reference proteome</keyword>
<evidence type="ECO:0000256" key="1">
    <source>
        <dbReference type="ARBA" id="ARBA00004651"/>
    </source>
</evidence>
<evidence type="ECO:0000256" key="2">
    <source>
        <dbReference type="ARBA" id="ARBA00022448"/>
    </source>
</evidence>
<feature type="transmembrane region" description="Helical" evidence="6">
    <location>
        <begin position="58"/>
        <end position="81"/>
    </location>
</feature>
<dbReference type="EMBL" id="JAJHJB010000075">
    <property type="protein sequence ID" value="MCC5468524.1"/>
    <property type="molecule type" value="Genomic_DNA"/>
</dbReference>
<accession>A0ABS8I0Y5</accession>
<dbReference type="Gene3D" id="1.20.1250.20">
    <property type="entry name" value="MFS general substrate transporter like domains"/>
    <property type="match status" value="1"/>
</dbReference>
<organism evidence="8 9">
    <name type="scientific">Pelosinus baikalensis</name>
    <dbReference type="NCBI Taxonomy" id="2892015"/>
    <lineage>
        <taxon>Bacteria</taxon>
        <taxon>Bacillati</taxon>
        <taxon>Bacillota</taxon>
        <taxon>Negativicutes</taxon>
        <taxon>Selenomonadales</taxon>
        <taxon>Sporomusaceae</taxon>
        <taxon>Pelosinus</taxon>
    </lineage>
</organism>
<evidence type="ECO:0000256" key="4">
    <source>
        <dbReference type="ARBA" id="ARBA00022989"/>
    </source>
</evidence>
<evidence type="ECO:0000313" key="9">
    <source>
        <dbReference type="Proteomes" id="UP001165492"/>
    </source>
</evidence>
<gene>
    <name evidence="8" type="ORF">LMF89_24625</name>
</gene>
<dbReference type="InterPro" id="IPR036259">
    <property type="entry name" value="MFS_trans_sf"/>
</dbReference>
<keyword evidence="5 6" id="KW-0472">Membrane</keyword>
<dbReference type="Pfam" id="PF07690">
    <property type="entry name" value="MFS_1"/>
    <property type="match status" value="1"/>
</dbReference>
<dbReference type="Proteomes" id="UP001165492">
    <property type="component" value="Unassembled WGS sequence"/>
</dbReference>
<dbReference type="PROSITE" id="PS50850">
    <property type="entry name" value="MFS"/>
    <property type="match status" value="1"/>
</dbReference>
<evidence type="ECO:0000256" key="3">
    <source>
        <dbReference type="ARBA" id="ARBA00022692"/>
    </source>
</evidence>
<sequence length="123" mass="13168">MLVTTFSTVFMMYALIHSPNDPTMLGILLFITGILLNLGYSSFMVYPMGLATKQTFPVAVSVINTGGQLGGAAAPLIAGILLDNYSWDAVFIFLAVSTLLSLLVLLTISEPVEDPLNEQPVKS</sequence>
<reference evidence="8" key="1">
    <citation type="submission" date="2021-11" db="EMBL/GenBank/DDBJ databases">
        <title>Description of a new species Pelosinus isolated from the bottom sediments of Lake Baikal.</title>
        <authorList>
            <person name="Zakharyuk A."/>
        </authorList>
    </citation>
    <scope>NUCLEOTIDE SEQUENCE</scope>
    <source>
        <strain evidence="8">Bkl1</strain>
    </source>
</reference>
<evidence type="ECO:0000259" key="7">
    <source>
        <dbReference type="PROSITE" id="PS50850"/>
    </source>
</evidence>
<feature type="transmembrane region" description="Helical" evidence="6">
    <location>
        <begin position="24"/>
        <end position="46"/>
    </location>
</feature>
<comment type="caution">
    <text evidence="8">The sequence shown here is derived from an EMBL/GenBank/DDBJ whole genome shotgun (WGS) entry which is preliminary data.</text>
</comment>
<proteinExistence type="predicted"/>
<evidence type="ECO:0000256" key="5">
    <source>
        <dbReference type="ARBA" id="ARBA00023136"/>
    </source>
</evidence>
<dbReference type="InterPro" id="IPR020846">
    <property type="entry name" value="MFS_dom"/>
</dbReference>
<evidence type="ECO:0000313" key="8">
    <source>
        <dbReference type="EMBL" id="MCC5468524.1"/>
    </source>
</evidence>
<feature type="transmembrane region" description="Helical" evidence="6">
    <location>
        <begin position="87"/>
        <end position="108"/>
    </location>
</feature>
<evidence type="ECO:0000256" key="6">
    <source>
        <dbReference type="SAM" id="Phobius"/>
    </source>
</evidence>
<keyword evidence="2" id="KW-0813">Transport</keyword>